<sequence length="611" mass="69868">MICAKETAKNPFQITTPENLDAQTTVSLFVDVFTDFPKVIDPGHVFLTGPRGVGKSMMFRYLQADCQCLVEDCVFSELPFIGIYIPIKNWSLVKTELKRLDERHASEIFNEHLMVSQIATEVFDSLLKSLKAVESIDKTSLIQYCKYVLSPLTDCDITWESGEINSTFEILSQIKCYMNSAYSKASMYTKKLAFDTHLPMYDGPLYDYQDFLVPLLSSLSSIIGFPKGTIYLLIDDAHFLTDVQTRILNSWIATRTSGRISLKVSSQYDYKNYYTVTGSTIDSPHDFTEIDMATVYTANSGKSNYKERIQSIVARRLALYNINVKPELFFPVDEEQEKKVETIATDYRKKYDDGNGKGYYRDDDAYRYARPDYIKSLAGKSKSSSTYSYSGFDQLVHLSSGIVRYFLEPAHIMYSKELAIDTNRKVESISPSIQNRVVRDEAENFLFIELERYKKEGHESAIPKEDLERLSNLVQGLGGLFRQILLSERSERRVFSIAISDNLTEDVERILDIGVNFGFFHRSTIGRKNRRSGGRTKLYIMNKRLAPIWNLDPTGFSGYLFIKNAVLQEGIRNPQSLLARIERSGALQEMEYVQLNLFTPNDEPMANSLDM</sequence>
<dbReference type="Proteomes" id="UP000594014">
    <property type="component" value="Chromosome"/>
</dbReference>
<name>A0ACD1A9V2_9FIRM</name>
<evidence type="ECO:0000313" key="1">
    <source>
        <dbReference type="EMBL" id="QOX63293.1"/>
    </source>
</evidence>
<accession>A0ACD1A9V2</accession>
<dbReference type="EMBL" id="CP042469">
    <property type="protein sequence ID" value="QOX63293.1"/>
    <property type="molecule type" value="Genomic_DNA"/>
</dbReference>
<gene>
    <name evidence="1" type="ORF">FRZ06_07995</name>
</gene>
<protein>
    <submittedName>
        <fullName evidence="1">Uncharacterized protein</fullName>
    </submittedName>
</protein>
<keyword evidence="2" id="KW-1185">Reference proteome</keyword>
<organism evidence="1 2">
    <name type="scientific">Anoxybacterium hadale</name>
    <dbReference type="NCBI Taxonomy" id="3408580"/>
    <lineage>
        <taxon>Bacteria</taxon>
        <taxon>Bacillati</taxon>
        <taxon>Bacillota</taxon>
        <taxon>Clostridia</taxon>
        <taxon>Peptostreptococcales</taxon>
        <taxon>Anaerovoracaceae</taxon>
        <taxon>Anoxybacterium</taxon>
    </lineage>
</organism>
<reference evidence="1" key="1">
    <citation type="submission" date="2019-08" db="EMBL/GenBank/DDBJ databases">
        <title>Genome sequence of Clostridiales bacterium MT110.</title>
        <authorList>
            <person name="Cao J."/>
        </authorList>
    </citation>
    <scope>NUCLEOTIDE SEQUENCE</scope>
    <source>
        <strain evidence="1">MT110</strain>
    </source>
</reference>
<proteinExistence type="predicted"/>
<evidence type="ECO:0000313" key="2">
    <source>
        <dbReference type="Proteomes" id="UP000594014"/>
    </source>
</evidence>